<dbReference type="EMBL" id="RAWG01000175">
    <property type="protein sequence ID" value="RKH39075.1"/>
    <property type="molecule type" value="Genomic_DNA"/>
</dbReference>
<proteinExistence type="predicted"/>
<keyword evidence="2" id="KW-0012">Acyltransferase</keyword>
<keyword evidence="3" id="KW-1185">Reference proteome</keyword>
<keyword evidence="2" id="KW-0808">Transferase</keyword>
<organism evidence="2 3">
    <name type="scientific">Corallococcus sicarius</name>
    <dbReference type="NCBI Taxonomy" id="2316726"/>
    <lineage>
        <taxon>Bacteria</taxon>
        <taxon>Pseudomonadati</taxon>
        <taxon>Myxococcota</taxon>
        <taxon>Myxococcia</taxon>
        <taxon>Myxococcales</taxon>
        <taxon>Cystobacterineae</taxon>
        <taxon>Myxococcaceae</taxon>
        <taxon>Corallococcus</taxon>
    </lineage>
</organism>
<reference evidence="3" key="1">
    <citation type="submission" date="2018-09" db="EMBL/GenBank/DDBJ databases">
        <authorList>
            <person name="Livingstone P.G."/>
            <person name="Whitworth D.E."/>
        </authorList>
    </citation>
    <scope>NUCLEOTIDE SEQUENCE [LARGE SCALE GENOMIC DNA]</scope>
    <source>
        <strain evidence="3">CA040B</strain>
    </source>
</reference>
<dbReference type="AlphaFoldDB" id="A0A3A8ND06"/>
<dbReference type="GO" id="GO:0016746">
    <property type="term" value="F:acyltransferase activity"/>
    <property type="evidence" value="ECO:0007669"/>
    <property type="project" value="UniProtKB-KW"/>
</dbReference>
<evidence type="ECO:0000256" key="1">
    <source>
        <dbReference type="SAM" id="MobiDB-lite"/>
    </source>
</evidence>
<dbReference type="PANTHER" id="PTHR22753">
    <property type="entry name" value="TRANSMEMBRANE PROTEIN 68"/>
    <property type="match status" value="1"/>
</dbReference>
<protein>
    <submittedName>
        <fullName evidence="2">Acyltransferase family protein</fullName>
    </submittedName>
</protein>
<dbReference type="GO" id="GO:0016020">
    <property type="term" value="C:membrane"/>
    <property type="evidence" value="ECO:0007669"/>
    <property type="project" value="TreeGrafter"/>
</dbReference>
<dbReference type="Proteomes" id="UP000273405">
    <property type="component" value="Unassembled WGS sequence"/>
</dbReference>
<dbReference type="RefSeq" id="WP_120627721.1">
    <property type="nucleotide sequence ID" value="NZ_RAWG01000175.1"/>
</dbReference>
<gene>
    <name evidence="2" type="ORF">D7X12_24630</name>
</gene>
<evidence type="ECO:0000313" key="2">
    <source>
        <dbReference type="EMBL" id="RKH39075.1"/>
    </source>
</evidence>
<evidence type="ECO:0000313" key="3">
    <source>
        <dbReference type="Proteomes" id="UP000273405"/>
    </source>
</evidence>
<sequence>MTATGAAARAAWLTTFRLLQRYHRYEVVNLEPLLRPGAKLLVGYHGRPLAVDLCMLTVTLHERLGYLPHGIAHGAFDRLPGMRQVADGLGFVTGDGPRLAEAVTKGEHVLVQPGGTREGCRDFRHRYRVDWGGRVGYLRLAVRYGLPIVPIAGHGMDDAYVGLNDGYAWGKRLGMPGRLPLWLGVGATGLWPLSLPFPVKMTQWVGEPLTRHLEPGFDAEDRDALLSVHRDVTGAVQGLLDAARPTSGRGTSPRVPDGTPPRW</sequence>
<dbReference type="CDD" id="cd07987">
    <property type="entry name" value="LPLAT_MGAT-like"/>
    <property type="match status" value="1"/>
</dbReference>
<dbReference type="OrthoDB" id="5496738at2"/>
<name>A0A3A8ND06_9BACT</name>
<dbReference type="PANTHER" id="PTHR22753:SF14">
    <property type="entry name" value="MONOACYLGLYCEROL_DIACYLGLYCEROL O-ACYLTRANSFERASE"/>
    <property type="match status" value="1"/>
</dbReference>
<accession>A0A3A8ND06</accession>
<feature type="region of interest" description="Disordered" evidence="1">
    <location>
        <begin position="241"/>
        <end position="263"/>
    </location>
</feature>
<comment type="caution">
    <text evidence="2">The sequence shown here is derived from an EMBL/GenBank/DDBJ whole genome shotgun (WGS) entry which is preliminary data.</text>
</comment>